<evidence type="ECO:0000256" key="12">
    <source>
        <dbReference type="ARBA" id="ARBA00022840"/>
    </source>
</evidence>
<evidence type="ECO:0000256" key="16">
    <source>
        <dbReference type="PIRSR" id="PIRSR006135-2"/>
    </source>
</evidence>
<comment type="pathway">
    <text evidence="6 14">Cofactor biosynthesis; adenosylcobalamin biosynthesis; adenosylcobalamin from cob(II)yrinate a,c-diamide: step 5/7.</text>
</comment>
<evidence type="ECO:0000256" key="4">
    <source>
        <dbReference type="ARBA" id="ARBA00003889"/>
    </source>
</evidence>
<evidence type="ECO:0000256" key="3">
    <source>
        <dbReference type="ARBA" id="ARBA00001522"/>
    </source>
</evidence>
<dbReference type="PANTHER" id="PTHR34848:SF1">
    <property type="entry name" value="BIFUNCTIONAL ADENOSYLCOBALAMIN BIOSYNTHESIS PROTEIN COBU"/>
    <property type="match status" value="1"/>
</dbReference>
<evidence type="ECO:0000313" key="17">
    <source>
        <dbReference type="EMBL" id="CUH43480.1"/>
    </source>
</evidence>
<proteinExistence type="inferred from homology"/>
<dbReference type="NCBIfam" id="NF004469">
    <property type="entry name" value="PRK05800.1"/>
    <property type="match status" value="1"/>
</dbReference>
<gene>
    <name evidence="17" type="primary">cobP</name>
    <name evidence="17" type="ORF">RUM4293_02375</name>
</gene>
<organism evidence="17 18">
    <name type="scientific">Ruegeria atlantica</name>
    <dbReference type="NCBI Taxonomy" id="81569"/>
    <lineage>
        <taxon>Bacteria</taxon>
        <taxon>Pseudomonadati</taxon>
        <taxon>Pseudomonadota</taxon>
        <taxon>Alphaproteobacteria</taxon>
        <taxon>Rhodobacterales</taxon>
        <taxon>Roseobacteraceae</taxon>
        <taxon>Ruegeria</taxon>
    </lineage>
</organism>
<dbReference type="GO" id="GO:0005524">
    <property type="term" value="F:ATP binding"/>
    <property type="evidence" value="ECO:0007669"/>
    <property type="project" value="UniProtKB-UniRule"/>
</dbReference>
<dbReference type="AlphaFoldDB" id="A0A0P1E5E8"/>
<dbReference type="Gene3D" id="3.40.50.300">
    <property type="entry name" value="P-loop containing nucleotide triphosphate hydrolases"/>
    <property type="match status" value="1"/>
</dbReference>
<sequence length="190" mass="20605">MNDTQNKTGWITWKVIIVSPDLTFVLGGAASGKSAFAEHLVVSSGKKRVYLATSQVFDDEMQDKVQRHISQRGEGWETVEAPFDLAPILANLPSTSVCLIDCATMWLTNHLLAANDLEQTQSALLQSLRLCSAQVVIVSNEVGHGIVPDNALSRRFREAQGRLNIALAAEADLVVQVTAGLPLVLKGRLD</sequence>
<keyword evidence="13 14" id="KW-0342">GTP-binding</keyword>
<evidence type="ECO:0000256" key="2">
    <source>
        <dbReference type="ARBA" id="ARBA00000711"/>
    </source>
</evidence>
<evidence type="ECO:0000256" key="15">
    <source>
        <dbReference type="PIRSR" id="PIRSR006135-1"/>
    </source>
</evidence>
<dbReference type="EC" id="2.7.1.156" evidence="14"/>
<keyword evidence="18" id="KW-1185">Reference proteome</keyword>
<accession>A0A0P1E5E8</accession>
<comment type="function">
    <text evidence="4 14">Catalyzes ATP-dependent phosphorylation of adenosylcobinamide and addition of GMP to adenosylcobinamide phosphate.</text>
</comment>
<dbReference type="InterPro" id="IPR027417">
    <property type="entry name" value="P-loop_NTPase"/>
</dbReference>
<dbReference type="Proteomes" id="UP000050786">
    <property type="component" value="Unassembled WGS sequence"/>
</dbReference>
<evidence type="ECO:0000256" key="6">
    <source>
        <dbReference type="ARBA" id="ARBA00005159"/>
    </source>
</evidence>
<comment type="catalytic activity">
    <reaction evidence="2 14">
        <text>adenosylcob(III)inamide phosphate + GTP + H(+) = adenosylcob(III)inamide-GDP + diphosphate</text>
        <dbReference type="Rhea" id="RHEA:22712"/>
        <dbReference type="ChEBI" id="CHEBI:15378"/>
        <dbReference type="ChEBI" id="CHEBI:33019"/>
        <dbReference type="ChEBI" id="CHEBI:37565"/>
        <dbReference type="ChEBI" id="CHEBI:58502"/>
        <dbReference type="ChEBI" id="CHEBI:60487"/>
        <dbReference type="EC" id="2.7.7.62"/>
    </reaction>
</comment>
<evidence type="ECO:0000256" key="14">
    <source>
        <dbReference type="PIRNR" id="PIRNR006135"/>
    </source>
</evidence>
<dbReference type="PANTHER" id="PTHR34848">
    <property type="match status" value="1"/>
</dbReference>
<dbReference type="SUPFAM" id="SSF52540">
    <property type="entry name" value="P-loop containing nucleoside triphosphate hydrolases"/>
    <property type="match status" value="1"/>
</dbReference>
<feature type="binding site" evidence="16">
    <location>
        <begin position="27"/>
        <end position="34"/>
    </location>
    <ligand>
        <name>GTP</name>
        <dbReference type="ChEBI" id="CHEBI:37565"/>
    </ligand>
</feature>
<comment type="pathway">
    <text evidence="5 14">Cofactor biosynthesis; adenosylcobalamin biosynthesis; adenosylcobalamin from cob(II)yrinate a,c-diamide: step 6/7.</text>
</comment>
<comment type="similarity">
    <text evidence="7 14">Belongs to the CobU/CobP family.</text>
</comment>
<keyword evidence="11 14" id="KW-0418">Kinase</keyword>
<reference evidence="18" key="1">
    <citation type="submission" date="2015-09" db="EMBL/GenBank/DDBJ databases">
        <authorList>
            <person name="Rodrigo-Torres L."/>
            <person name="Arahal D.R."/>
        </authorList>
    </citation>
    <scope>NUCLEOTIDE SEQUENCE [LARGE SCALE GENOMIC DNA]</scope>
    <source>
        <strain evidence="18">CECT 4293</strain>
    </source>
</reference>
<evidence type="ECO:0000256" key="13">
    <source>
        <dbReference type="ARBA" id="ARBA00023134"/>
    </source>
</evidence>
<dbReference type="UniPathway" id="UPA00148">
    <property type="reaction ID" value="UER00236"/>
</dbReference>
<dbReference type="GO" id="GO:0009236">
    <property type="term" value="P:cobalamin biosynthetic process"/>
    <property type="evidence" value="ECO:0007669"/>
    <property type="project" value="UniProtKB-UniRule"/>
</dbReference>
<dbReference type="GO" id="GO:0005525">
    <property type="term" value="F:GTP binding"/>
    <property type="evidence" value="ECO:0007669"/>
    <property type="project" value="UniProtKB-UniRule"/>
</dbReference>
<evidence type="ECO:0000256" key="9">
    <source>
        <dbReference type="ARBA" id="ARBA00022679"/>
    </source>
</evidence>
<protein>
    <recommendedName>
        <fullName evidence="14">Bifunctional adenosylcobalamin biosynthesis protein</fullName>
        <ecNumber evidence="14">2.7.1.156</ecNumber>
        <ecNumber evidence="14">2.7.7.62</ecNumber>
    </recommendedName>
</protein>
<dbReference type="GO" id="GO:0043752">
    <property type="term" value="F:adenosylcobinamide kinase activity"/>
    <property type="evidence" value="ECO:0007669"/>
    <property type="project" value="UniProtKB-EC"/>
</dbReference>
<feature type="binding site" evidence="16">
    <location>
        <position position="101"/>
    </location>
    <ligand>
        <name>GTP</name>
        <dbReference type="ChEBI" id="CHEBI:37565"/>
    </ligand>
</feature>
<dbReference type="GO" id="GO:0008820">
    <property type="term" value="F:cobinamide phosphate guanylyltransferase activity"/>
    <property type="evidence" value="ECO:0007669"/>
    <property type="project" value="UniProtKB-UniRule"/>
</dbReference>
<evidence type="ECO:0000256" key="7">
    <source>
        <dbReference type="ARBA" id="ARBA00007490"/>
    </source>
</evidence>
<evidence type="ECO:0000256" key="11">
    <source>
        <dbReference type="ARBA" id="ARBA00022777"/>
    </source>
</evidence>
<name>A0A0P1E5E8_9RHOB</name>
<dbReference type="EMBL" id="CYPS01000036">
    <property type="protein sequence ID" value="CUH43480.1"/>
    <property type="molecule type" value="Genomic_DNA"/>
</dbReference>
<evidence type="ECO:0000256" key="1">
    <source>
        <dbReference type="ARBA" id="ARBA00000312"/>
    </source>
</evidence>
<evidence type="ECO:0000256" key="10">
    <source>
        <dbReference type="ARBA" id="ARBA00022741"/>
    </source>
</evidence>
<feature type="binding site" evidence="16">
    <location>
        <position position="80"/>
    </location>
    <ligand>
        <name>GTP</name>
        <dbReference type="ChEBI" id="CHEBI:37565"/>
    </ligand>
</feature>
<keyword evidence="9 14" id="KW-0808">Transferase</keyword>
<keyword evidence="12 14" id="KW-0067">ATP-binding</keyword>
<dbReference type="Pfam" id="PF02283">
    <property type="entry name" value="CobU"/>
    <property type="match status" value="1"/>
</dbReference>
<keyword evidence="8 14" id="KW-0169">Cobalamin biosynthesis</keyword>
<feature type="binding site" evidence="16">
    <location>
        <begin position="52"/>
        <end position="54"/>
    </location>
    <ligand>
        <name>GTP</name>
        <dbReference type="ChEBI" id="CHEBI:37565"/>
    </ligand>
</feature>
<dbReference type="PIRSF" id="PIRSF006135">
    <property type="entry name" value="CobU"/>
    <property type="match status" value="1"/>
</dbReference>
<evidence type="ECO:0000256" key="5">
    <source>
        <dbReference type="ARBA" id="ARBA00004692"/>
    </source>
</evidence>
<comment type="catalytic activity">
    <reaction evidence="1 14">
        <text>adenosylcob(III)inamide + ATP = adenosylcob(III)inamide phosphate + ADP + H(+)</text>
        <dbReference type="Rhea" id="RHEA:15769"/>
        <dbReference type="ChEBI" id="CHEBI:2480"/>
        <dbReference type="ChEBI" id="CHEBI:15378"/>
        <dbReference type="ChEBI" id="CHEBI:30616"/>
        <dbReference type="ChEBI" id="CHEBI:58502"/>
        <dbReference type="ChEBI" id="CHEBI:456216"/>
        <dbReference type="EC" id="2.7.1.156"/>
    </reaction>
</comment>
<keyword evidence="10 14" id="KW-0547">Nucleotide-binding</keyword>
<feature type="active site" description="GMP-histidine intermediate" evidence="15">
    <location>
        <position position="68"/>
    </location>
</feature>
<dbReference type="EC" id="2.7.7.62" evidence="14"/>
<evidence type="ECO:0000256" key="8">
    <source>
        <dbReference type="ARBA" id="ARBA00022573"/>
    </source>
</evidence>
<dbReference type="CDD" id="cd00544">
    <property type="entry name" value="CobU"/>
    <property type="match status" value="1"/>
</dbReference>
<dbReference type="InterPro" id="IPR003203">
    <property type="entry name" value="CobU/CobP"/>
</dbReference>
<comment type="catalytic activity">
    <reaction evidence="3">
        <text>adenosylcob(III)inamide + GTP = adenosylcob(III)inamide phosphate + GDP + H(+)</text>
        <dbReference type="Rhea" id="RHEA:15765"/>
        <dbReference type="ChEBI" id="CHEBI:2480"/>
        <dbReference type="ChEBI" id="CHEBI:15378"/>
        <dbReference type="ChEBI" id="CHEBI:37565"/>
        <dbReference type="ChEBI" id="CHEBI:58189"/>
        <dbReference type="ChEBI" id="CHEBI:58502"/>
        <dbReference type="EC" id="2.7.1.156"/>
    </reaction>
</comment>
<evidence type="ECO:0000313" key="18">
    <source>
        <dbReference type="Proteomes" id="UP000050786"/>
    </source>
</evidence>